<gene>
    <name evidence="2" type="ORF">PINE0816_LOCUS10002</name>
</gene>
<evidence type="ECO:0000256" key="1">
    <source>
        <dbReference type="ARBA" id="ARBA00023270"/>
    </source>
</evidence>
<name>A0A7S0C604_9STRA</name>
<dbReference type="InterPro" id="IPR013785">
    <property type="entry name" value="Aldolase_TIM"/>
</dbReference>
<reference evidence="2" key="1">
    <citation type="submission" date="2021-01" db="EMBL/GenBank/DDBJ databases">
        <authorList>
            <person name="Corre E."/>
            <person name="Pelletier E."/>
            <person name="Niang G."/>
            <person name="Scheremetjew M."/>
            <person name="Finn R."/>
            <person name="Kale V."/>
            <person name="Holt S."/>
            <person name="Cochrane G."/>
            <person name="Meng A."/>
            <person name="Brown T."/>
            <person name="Cohen L."/>
        </authorList>
    </citation>
    <scope>NUCLEOTIDE SEQUENCE</scope>
    <source>
        <strain evidence="2">CCAP1064/1</strain>
    </source>
</reference>
<dbReference type="GO" id="GO:0005975">
    <property type="term" value="P:carbohydrate metabolic process"/>
    <property type="evidence" value="ECO:0007669"/>
    <property type="project" value="InterPro"/>
</dbReference>
<dbReference type="AlphaFoldDB" id="A0A7S0C604"/>
<evidence type="ECO:0008006" key="3">
    <source>
        <dbReference type="Google" id="ProtNLM"/>
    </source>
</evidence>
<dbReference type="Pfam" id="PF00923">
    <property type="entry name" value="TAL_FSA"/>
    <property type="match status" value="1"/>
</dbReference>
<dbReference type="Gene3D" id="3.20.20.70">
    <property type="entry name" value="Aldolase class I"/>
    <property type="match status" value="1"/>
</dbReference>
<dbReference type="InterPro" id="IPR001585">
    <property type="entry name" value="TAL/FSA"/>
</dbReference>
<protein>
    <recommendedName>
        <fullName evidence="3">Transaldolase</fullName>
    </recommendedName>
</protein>
<sequence>MPASWRPSRPGNDLDEIRALSGVDRMTIPAPLLEQLLSSEEPLPRQLNPLDCESAEGIEALGTDGNPLDETEFRYLLNMDGCGTDKLGEGIRAFIGETIKLEDAILAKVRAAV</sequence>
<accession>A0A7S0C604</accession>
<organism evidence="2">
    <name type="scientific">Proboscia inermis</name>
    <dbReference type="NCBI Taxonomy" id="420281"/>
    <lineage>
        <taxon>Eukaryota</taxon>
        <taxon>Sar</taxon>
        <taxon>Stramenopiles</taxon>
        <taxon>Ochrophyta</taxon>
        <taxon>Bacillariophyta</taxon>
        <taxon>Coscinodiscophyceae</taxon>
        <taxon>Rhizosoleniophycidae</taxon>
        <taxon>Rhizosoleniales</taxon>
        <taxon>Rhizosoleniaceae</taxon>
        <taxon>Proboscia</taxon>
    </lineage>
</organism>
<evidence type="ECO:0000313" key="2">
    <source>
        <dbReference type="EMBL" id="CAD8413869.1"/>
    </source>
</evidence>
<dbReference type="UniPathway" id="UPA00115">
    <property type="reaction ID" value="UER00414"/>
</dbReference>
<dbReference type="GO" id="GO:0006098">
    <property type="term" value="P:pentose-phosphate shunt"/>
    <property type="evidence" value="ECO:0007669"/>
    <property type="project" value="UniProtKB-UniPathway"/>
</dbReference>
<dbReference type="EMBL" id="HBEL01021360">
    <property type="protein sequence ID" value="CAD8413869.1"/>
    <property type="molecule type" value="Transcribed_RNA"/>
</dbReference>
<proteinExistence type="predicted"/>
<dbReference type="SUPFAM" id="SSF51569">
    <property type="entry name" value="Aldolase"/>
    <property type="match status" value="1"/>
</dbReference>
<keyword evidence="1" id="KW-0704">Schiff base</keyword>